<evidence type="ECO:0000256" key="2">
    <source>
        <dbReference type="ARBA" id="ARBA00022741"/>
    </source>
</evidence>
<evidence type="ECO:0000256" key="3">
    <source>
        <dbReference type="ARBA" id="ARBA00022840"/>
    </source>
</evidence>
<feature type="domain" description="ABC transporter" evidence="4">
    <location>
        <begin position="2"/>
        <end position="230"/>
    </location>
</feature>
<name>A0ABR7H026_9FIRM</name>
<keyword evidence="2" id="KW-0547">Nucleotide-binding</keyword>
<dbReference type="SUPFAM" id="SSF52540">
    <property type="entry name" value="P-loop containing nucleoside triphosphate hydrolases"/>
    <property type="match status" value="1"/>
</dbReference>
<dbReference type="InterPro" id="IPR051782">
    <property type="entry name" value="ABC_Transporter_VariousFunc"/>
</dbReference>
<organism evidence="5 6">
    <name type="scientific">Hungatella hominis</name>
    <dbReference type="NCBI Taxonomy" id="2763050"/>
    <lineage>
        <taxon>Bacteria</taxon>
        <taxon>Bacillati</taxon>
        <taxon>Bacillota</taxon>
        <taxon>Clostridia</taxon>
        <taxon>Lachnospirales</taxon>
        <taxon>Lachnospiraceae</taxon>
        <taxon>Hungatella</taxon>
    </lineage>
</organism>
<dbReference type="InterPro" id="IPR027417">
    <property type="entry name" value="P-loop_NTPase"/>
</dbReference>
<dbReference type="RefSeq" id="WP_187018547.1">
    <property type="nucleotide sequence ID" value="NZ_JACOPB010000001.1"/>
</dbReference>
<comment type="caution">
    <text evidence="5">The sequence shown here is derived from an EMBL/GenBank/DDBJ whole genome shotgun (WGS) entry which is preliminary data.</text>
</comment>
<dbReference type="PROSITE" id="PS00211">
    <property type="entry name" value="ABC_TRANSPORTER_1"/>
    <property type="match status" value="1"/>
</dbReference>
<gene>
    <name evidence="5" type="ORF">H8S75_00750</name>
</gene>
<dbReference type="InterPro" id="IPR017871">
    <property type="entry name" value="ABC_transporter-like_CS"/>
</dbReference>
<dbReference type="GO" id="GO:0005524">
    <property type="term" value="F:ATP binding"/>
    <property type="evidence" value="ECO:0007669"/>
    <property type="project" value="UniProtKB-KW"/>
</dbReference>
<accession>A0ABR7H026</accession>
<keyword evidence="1" id="KW-0813">Transport</keyword>
<dbReference type="SMART" id="SM00382">
    <property type="entry name" value="AAA"/>
    <property type="match status" value="1"/>
</dbReference>
<proteinExistence type="predicted"/>
<keyword evidence="6" id="KW-1185">Reference proteome</keyword>
<keyword evidence="3 5" id="KW-0067">ATP-binding</keyword>
<dbReference type="CDD" id="cd03230">
    <property type="entry name" value="ABC_DR_subfamily_A"/>
    <property type="match status" value="1"/>
</dbReference>
<dbReference type="InterPro" id="IPR003439">
    <property type="entry name" value="ABC_transporter-like_ATP-bd"/>
</dbReference>
<dbReference type="Proteomes" id="UP000634672">
    <property type="component" value="Unassembled WGS sequence"/>
</dbReference>
<dbReference type="EMBL" id="JACOPB010000001">
    <property type="protein sequence ID" value="MBC5706488.1"/>
    <property type="molecule type" value="Genomic_DNA"/>
</dbReference>
<sequence>MNKMLEVTALSKSYRDFKLDNLTFCLPEGFIMGLIGPNGSGKTTTIKSILNMIEPDNGSITVFGKDHIAQEQEIKRDIGVVFDNSYFVDEWNMTDVETAYSLFYDQWNSETYWSMLSKSRISKEKRVKELSKGMQMKLMLACAFSYDAKLLILDEPTSGLDPVSRDELLEILSGYIEDGRHSVLFSTHITSDLEKIADYITCINLGKLIFTGSKEDFVEGYRIVSGDKKTLTEDLENRLIGVRTFATGYEALIRTQDLPEYLQPEAIHATIDDIVVFVSRQAEKEAGR</sequence>
<protein>
    <submittedName>
        <fullName evidence="5">ABC transporter ATP-binding protein</fullName>
    </submittedName>
</protein>
<evidence type="ECO:0000259" key="4">
    <source>
        <dbReference type="PROSITE" id="PS50893"/>
    </source>
</evidence>
<dbReference type="InterPro" id="IPR003593">
    <property type="entry name" value="AAA+_ATPase"/>
</dbReference>
<dbReference type="PANTHER" id="PTHR42939">
    <property type="entry name" value="ABC TRANSPORTER ATP-BINDING PROTEIN ALBC-RELATED"/>
    <property type="match status" value="1"/>
</dbReference>
<dbReference type="PANTHER" id="PTHR42939:SF3">
    <property type="entry name" value="ABC TRANSPORTER ATP-BINDING COMPONENT"/>
    <property type="match status" value="1"/>
</dbReference>
<dbReference type="Gene3D" id="3.40.50.300">
    <property type="entry name" value="P-loop containing nucleotide triphosphate hydrolases"/>
    <property type="match status" value="1"/>
</dbReference>
<evidence type="ECO:0000313" key="6">
    <source>
        <dbReference type="Proteomes" id="UP000634672"/>
    </source>
</evidence>
<evidence type="ECO:0000256" key="1">
    <source>
        <dbReference type="ARBA" id="ARBA00022448"/>
    </source>
</evidence>
<evidence type="ECO:0000313" key="5">
    <source>
        <dbReference type="EMBL" id="MBC5706488.1"/>
    </source>
</evidence>
<dbReference type="Pfam" id="PF00005">
    <property type="entry name" value="ABC_tran"/>
    <property type="match status" value="1"/>
</dbReference>
<dbReference type="PROSITE" id="PS50893">
    <property type="entry name" value="ABC_TRANSPORTER_2"/>
    <property type="match status" value="1"/>
</dbReference>
<reference evidence="5 6" key="1">
    <citation type="submission" date="2020-08" db="EMBL/GenBank/DDBJ databases">
        <title>Genome public.</title>
        <authorList>
            <person name="Liu C."/>
            <person name="Sun Q."/>
        </authorList>
    </citation>
    <scope>NUCLEOTIDE SEQUENCE [LARGE SCALE GENOMIC DNA]</scope>
    <source>
        <strain evidence="5 6">NSJ-66</strain>
    </source>
</reference>